<evidence type="ECO:0000313" key="4">
    <source>
        <dbReference type="EMBL" id="MTV52406.1"/>
    </source>
</evidence>
<name>A0A6I3SUV0_9BURK</name>
<evidence type="ECO:0000256" key="1">
    <source>
        <dbReference type="SAM" id="Phobius"/>
    </source>
</evidence>
<evidence type="ECO:0000313" key="5">
    <source>
        <dbReference type="Proteomes" id="UP000430634"/>
    </source>
</evidence>
<dbReference type="AlphaFoldDB" id="A0A6I3SUV0"/>
<keyword evidence="1" id="KW-0472">Membrane</keyword>
<dbReference type="InterPro" id="IPR046554">
    <property type="entry name" value="DUF6708"/>
</dbReference>
<keyword evidence="1" id="KW-0812">Transmembrane</keyword>
<dbReference type="Proteomes" id="UP000430634">
    <property type="component" value="Unassembled WGS sequence"/>
</dbReference>
<dbReference type="Pfam" id="PF20455">
    <property type="entry name" value="DUF6708"/>
    <property type="match status" value="1"/>
</dbReference>
<reference evidence="6" key="2">
    <citation type="journal article" date="2019" name="Int. J. Syst. Evol. Microbiol.">
        <title>The Global Catalogue of Microorganisms (GCM) 10K type strain sequencing project: providing services to taxonomists for standard genome sequencing and annotation.</title>
        <authorList>
            <consortium name="The Broad Institute Genomics Platform"/>
            <consortium name="The Broad Institute Genome Sequencing Center for Infectious Disease"/>
            <person name="Wu L."/>
            <person name="Ma J."/>
        </authorList>
    </citation>
    <scope>NUCLEOTIDE SEQUENCE [LARGE SCALE GENOMIC DNA]</scope>
    <source>
        <strain evidence="6">CGMCC 1.15931</strain>
    </source>
</reference>
<gene>
    <name evidence="3" type="ORF">GCM10011572_44110</name>
    <name evidence="4" type="ORF">GM672_06605</name>
</gene>
<reference evidence="3" key="4">
    <citation type="submission" date="2024-05" db="EMBL/GenBank/DDBJ databases">
        <authorList>
            <person name="Sun Q."/>
            <person name="Zhou Y."/>
        </authorList>
    </citation>
    <scope>NUCLEOTIDE SEQUENCE</scope>
    <source>
        <strain evidence="3">CGMCC 1.15931</strain>
    </source>
</reference>
<dbReference type="RefSeq" id="WP_155469740.1">
    <property type="nucleotide sequence ID" value="NZ_BMKG01000024.1"/>
</dbReference>
<dbReference type="OrthoDB" id="6050524at2"/>
<organism evidence="4 5">
    <name type="scientific">Pseudoduganella buxea</name>
    <dbReference type="NCBI Taxonomy" id="1949069"/>
    <lineage>
        <taxon>Bacteria</taxon>
        <taxon>Pseudomonadati</taxon>
        <taxon>Pseudomonadota</taxon>
        <taxon>Betaproteobacteria</taxon>
        <taxon>Burkholderiales</taxon>
        <taxon>Oxalobacteraceae</taxon>
        <taxon>Telluria group</taxon>
        <taxon>Pseudoduganella</taxon>
    </lineage>
</organism>
<protein>
    <recommendedName>
        <fullName evidence="2">DUF6708 domain-containing protein</fullName>
    </recommendedName>
</protein>
<dbReference type="Proteomes" id="UP000622638">
    <property type="component" value="Unassembled WGS sequence"/>
</dbReference>
<feature type="transmembrane region" description="Helical" evidence="1">
    <location>
        <begin position="62"/>
        <end position="82"/>
    </location>
</feature>
<reference evidence="3" key="1">
    <citation type="journal article" date="2014" name="Int. J. Syst. Evol. Microbiol.">
        <title>Complete genome of a new Firmicutes species belonging to the dominant human colonic microbiota ('Ruminococcus bicirculans') reveals two chromosomes and a selective capacity to utilize plant glucans.</title>
        <authorList>
            <consortium name="NISC Comparative Sequencing Program"/>
            <person name="Wegmann U."/>
            <person name="Louis P."/>
            <person name="Goesmann A."/>
            <person name="Henrissat B."/>
            <person name="Duncan S.H."/>
            <person name="Flint H.J."/>
        </authorList>
    </citation>
    <scope>NUCLEOTIDE SEQUENCE</scope>
    <source>
        <strain evidence="3">CGMCC 1.15931</strain>
    </source>
</reference>
<reference evidence="4 5" key="3">
    <citation type="submission" date="2019-11" db="EMBL/GenBank/DDBJ databases">
        <title>Type strains purchased from KCTC, JCM and DSMZ.</title>
        <authorList>
            <person name="Lu H."/>
        </authorList>
    </citation>
    <scope>NUCLEOTIDE SEQUENCE [LARGE SCALE GENOMIC DNA]</scope>
    <source>
        <strain evidence="4 5">KCTC 52429</strain>
    </source>
</reference>
<dbReference type="EMBL" id="WNKZ01000012">
    <property type="protein sequence ID" value="MTV52406.1"/>
    <property type="molecule type" value="Genomic_DNA"/>
</dbReference>
<feature type="transmembrane region" description="Helical" evidence="1">
    <location>
        <begin position="269"/>
        <end position="287"/>
    </location>
</feature>
<evidence type="ECO:0000259" key="2">
    <source>
        <dbReference type="Pfam" id="PF20455"/>
    </source>
</evidence>
<evidence type="ECO:0000313" key="3">
    <source>
        <dbReference type="EMBL" id="GGC17957.1"/>
    </source>
</evidence>
<dbReference type="EMBL" id="BMKG01000024">
    <property type="protein sequence ID" value="GGC17957.1"/>
    <property type="molecule type" value="Genomic_DNA"/>
</dbReference>
<sequence>MDFSGIVVPFRINRPLTGQEKAHQLHQKRQLAVAPRDQLSVITMNSTYLESVDKWFGWKGTVSLITVAVMLVFTHSAGYLAISWLLEAAGFLPSVDTPGFMLANGLGMAVVYGLILWGCITFLRRESFAYTHYPLRFNRKSRMVYVWRTNGTVLEVPWDEVFFTLAKVAEQWEVRGHVLAPDKLTIVESFALSHSDLMSHEDLDPATRRYSDRDTVRAHWEFIRRYMEDGPDEASRQILFCMPVDGRRETAKGGMHRVFVNFNGAQRPFLLMLSPILLVVSLFRILAMRTSKIPRWPDHVEAACAVETGDPYAIAGDADGNRIAVYPEAAEAAGVRFTSVAGAKA</sequence>
<keyword evidence="6" id="KW-1185">Reference proteome</keyword>
<evidence type="ECO:0000313" key="6">
    <source>
        <dbReference type="Proteomes" id="UP000622638"/>
    </source>
</evidence>
<proteinExistence type="predicted"/>
<keyword evidence="1" id="KW-1133">Transmembrane helix</keyword>
<accession>A0A6I3SUV0</accession>
<comment type="caution">
    <text evidence="4">The sequence shown here is derived from an EMBL/GenBank/DDBJ whole genome shotgun (WGS) entry which is preliminary data.</text>
</comment>
<feature type="transmembrane region" description="Helical" evidence="1">
    <location>
        <begin position="102"/>
        <end position="123"/>
    </location>
</feature>
<feature type="domain" description="DUF6708" evidence="2">
    <location>
        <begin position="115"/>
        <end position="306"/>
    </location>
</feature>